<dbReference type="EMBL" id="BARV01015039">
    <property type="protein sequence ID" value="GAI26151.1"/>
    <property type="molecule type" value="Genomic_DNA"/>
</dbReference>
<dbReference type="AlphaFoldDB" id="X1N7E2"/>
<accession>X1N7E2</accession>
<gene>
    <name evidence="1" type="ORF">S06H3_26061</name>
</gene>
<reference evidence="1" key="1">
    <citation type="journal article" date="2014" name="Front. Microbiol.">
        <title>High frequency of phylogenetically diverse reductive dehalogenase-homologous genes in deep subseafloor sedimentary metagenomes.</title>
        <authorList>
            <person name="Kawai M."/>
            <person name="Futagami T."/>
            <person name="Toyoda A."/>
            <person name="Takaki Y."/>
            <person name="Nishi S."/>
            <person name="Hori S."/>
            <person name="Arai W."/>
            <person name="Tsubouchi T."/>
            <person name="Morono Y."/>
            <person name="Uchiyama I."/>
            <person name="Ito T."/>
            <person name="Fujiyama A."/>
            <person name="Inagaki F."/>
            <person name="Takami H."/>
        </authorList>
    </citation>
    <scope>NUCLEOTIDE SEQUENCE</scope>
    <source>
        <strain evidence="1">Expedition CK06-06</strain>
    </source>
</reference>
<name>X1N7E2_9ZZZZ</name>
<protein>
    <submittedName>
        <fullName evidence="1">Uncharacterized protein</fullName>
    </submittedName>
</protein>
<feature type="non-terminal residue" evidence="1">
    <location>
        <position position="1"/>
    </location>
</feature>
<proteinExistence type="predicted"/>
<comment type="caution">
    <text evidence="1">The sequence shown here is derived from an EMBL/GenBank/DDBJ whole genome shotgun (WGS) entry which is preliminary data.</text>
</comment>
<sequence>KEKIKEEEARREKIMKINGGKGGALFLFENLRFCMNYILGLI</sequence>
<organism evidence="1">
    <name type="scientific">marine sediment metagenome</name>
    <dbReference type="NCBI Taxonomy" id="412755"/>
    <lineage>
        <taxon>unclassified sequences</taxon>
        <taxon>metagenomes</taxon>
        <taxon>ecological metagenomes</taxon>
    </lineage>
</organism>
<evidence type="ECO:0000313" key="1">
    <source>
        <dbReference type="EMBL" id="GAI26151.1"/>
    </source>
</evidence>